<evidence type="ECO:0000256" key="1">
    <source>
        <dbReference type="ARBA" id="ARBA00022737"/>
    </source>
</evidence>
<dbReference type="PANTHER" id="PTHR10039">
    <property type="entry name" value="AMELOGENIN"/>
    <property type="match status" value="1"/>
</dbReference>
<dbReference type="EMBL" id="JANBPK010001067">
    <property type="protein sequence ID" value="KAJ2926327.1"/>
    <property type="molecule type" value="Genomic_DNA"/>
</dbReference>
<dbReference type="OrthoDB" id="4760524at2759"/>
<feature type="non-terminal residue" evidence="3">
    <location>
        <position position="479"/>
    </location>
</feature>
<reference evidence="3" key="1">
    <citation type="submission" date="2022-06" db="EMBL/GenBank/DDBJ databases">
        <title>Genome Sequence of Candolleomyces eurysporus.</title>
        <authorList>
            <person name="Buettner E."/>
        </authorList>
    </citation>
    <scope>NUCLEOTIDE SEQUENCE</scope>
    <source>
        <strain evidence="3">VTCC 930004</strain>
    </source>
</reference>
<evidence type="ECO:0000313" key="3">
    <source>
        <dbReference type="EMBL" id="KAJ2926327.1"/>
    </source>
</evidence>
<keyword evidence="4" id="KW-1185">Reference proteome</keyword>
<evidence type="ECO:0000313" key="4">
    <source>
        <dbReference type="Proteomes" id="UP001140091"/>
    </source>
</evidence>
<accession>A0A9W8J115</accession>
<dbReference type="SUPFAM" id="SSF52540">
    <property type="entry name" value="P-loop containing nucleoside triphosphate hydrolases"/>
    <property type="match status" value="1"/>
</dbReference>
<dbReference type="InterPro" id="IPR056884">
    <property type="entry name" value="NPHP3-like_N"/>
</dbReference>
<organism evidence="3 4">
    <name type="scientific">Candolleomyces eurysporus</name>
    <dbReference type="NCBI Taxonomy" id="2828524"/>
    <lineage>
        <taxon>Eukaryota</taxon>
        <taxon>Fungi</taxon>
        <taxon>Dikarya</taxon>
        <taxon>Basidiomycota</taxon>
        <taxon>Agaricomycotina</taxon>
        <taxon>Agaricomycetes</taxon>
        <taxon>Agaricomycetidae</taxon>
        <taxon>Agaricales</taxon>
        <taxon>Agaricineae</taxon>
        <taxon>Psathyrellaceae</taxon>
        <taxon>Candolleomyces</taxon>
    </lineage>
</organism>
<comment type="caution">
    <text evidence="3">The sequence shown here is derived from an EMBL/GenBank/DDBJ whole genome shotgun (WGS) entry which is preliminary data.</text>
</comment>
<feature type="domain" description="Nephrocystin 3-like N-terminal" evidence="2">
    <location>
        <begin position="82"/>
        <end position="204"/>
    </location>
</feature>
<name>A0A9W8J115_9AGAR</name>
<gene>
    <name evidence="3" type="ORF">H1R20_g10781</name>
</gene>
<keyword evidence="1" id="KW-0677">Repeat</keyword>
<proteinExistence type="predicted"/>
<dbReference type="AlphaFoldDB" id="A0A9W8J115"/>
<protein>
    <recommendedName>
        <fullName evidence="2">Nephrocystin 3-like N-terminal domain-containing protein</fullName>
    </recommendedName>
</protein>
<dbReference type="PANTHER" id="PTHR10039:SF14">
    <property type="entry name" value="NACHT DOMAIN-CONTAINING PROTEIN"/>
    <property type="match status" value="1"/>
</dbReference>
<dbReference type="InterPro" id="IPR027417">
    <property type="entry name" value="P-loop_NTPase"/>
</dbReference>
<evidence type="ECO:0000259" key="2">
    <source>
        <dbReference type="Pfam" id="PF24883"/>
    </source>
</evidence>
<dbReference type="Proteomes" id="UP001140091">
    <property type="component" value="Unassembled WGS sequence"/>
</dbReference>
<dbReference type="Pfam" id="PF24883">
    <property type="entry name" value="NPHP3_N"/>
    <property type="match status" value="1"/>
</dbReference>
<sequence length="479" mass="53746">MATYFSDARDFSVNELNLINVVPRIGDPLNDLASRIAAGALHDSDERCDAPKCHPETRVAVQDEIYSWIVHGDPDPSHKMMKIKWVTGPAGTGKSAIMGSLADTCKQDGVPAVTFFFSSSASPDRRRKTAFIPTLVYQLAEHLPALKDPVAQAIRNKPLLFRKNLRVQMETLILTPLRQATIESKVLGVVLVDGVDECEAEQFLDTHVSLRAGESIGRTKDEDQLEILEVLREAALDPAFPFRIIVASRPERVFREFFNDESQKSFAPSLILDERYNPSADIALFLQAKFGEIRRRYKLSPSWPSPEILATFLDQASGQFIYAATIIRYITVSRQGNPHTLLDGVLKVKPTNRPGTNPFSHLDAIYTHILQSTPDPILAVNWLWIMKGGLPSTYRNLFGWIDSEPAASIVNLLLQTDEGDAEYVLGDLHSLIDVPPSDNLEKPYRPYHKSLYDFLGNENRCGPIYVGDMQCSEFLWRSY</sequence>